<protein>
    <submittedName>
        <fullName evidence="5">Rho-GAP domain-containing protein</fullName>
    </submittedName>
</protein>
<dbReference type="AlphaFoldDB" id="A0A914XM84"/>
<proteinExistence type="predicted"/>
<evidence type="ECO:0000313" key="5">
    <source>
        <dbReference type="WBParaSite" id="PSAMB.scaffold880size39534.g9468.t1"/>
    </source>
</evidence>
<dbReference type="Pfam" id="PF00620">
    <property type="entry name" value="RhoGAP"/>
    <property type="match status" value="1"/>
</dbReference>
<dbReference type="GO" id="GO:0005096">
    <property type="term" value="F:GTPase activator activity"/>
    <property type="evidence" value="ECO:0007669"/>
    <property type="project" value="UniProtKB-KW"/>
</dbReference>
<feature type="region of interest" description="Disordered" evidence="2">
    <location>
        <begin position="69"/>
        <end position="90"/>
    </location>
</feature>
<feature type="compositionally biased region" description="Polar residues" evidence="2">
    <location>
        <begin position="69"/>
        <end position="81"/>
    </location>
</feature>
<keyword evidence="4" id="KW-1185">Reference proteome</keyword>
<name>A0A914XM84_9BILA</name>
<dbReference type="InterPro" id="IPR008936">
    <property type="entry name" value="Rho_GTPase_activation_prot"/>
</dbReference>
<dbReference type="GO" id="GO:0007165">
    <property type="term" value="P:signal transduction"/>
    <property type="evidence" value="ECO:0007669"/>
    <property type="project" value="InterPro"/>
</dbReference>
<dbReference type="InterPro" id="IPR000198">
    <property type="entry name" value="RhoGAP_dom"/>
</dbReference>
<accession>A0A914XM84</accession>
<dbReference type="GO" id="GO:0005737">
    <property type="term" value="C:cytoplasm"/>
    <property type="evidence" value="ECO:0007669"/>
    <property type="project" value="TreeGrafter"/>
</dbReference>
<evidence type="ECO:0000313" key="4">
    <source>
        <dbReference type="Proteomes" id="UP000887566"/>
    </source>
</evidence>
<sequence>MAMSTPIKKPQFATEEQKNKNRDRACELLAKLRMENPYRFETMAKMYISIYAEGQEGFTIDELNKIVSTSHDQDTPDSGSKNNKRWKKKRDSNGNIDGLFGAPLTQEGIAACEQLIVFLDREEVLSMEGLFRLSGSVSRQTELRTALSQGRLVNFEAENFKATDAASVLKMFLNELPEPLLTLAHFPVYLRISDFNRTASMSEGEQTKANVRRLKAIRLLVQLLPVENRQLLGMVLNLLKKVADRHEQNKMTALNLGTIFVPIFLHPRSGAETSDLSNGVKALSLLVSMMVTHAERVLRPPDDLLRDVLKHYDEGGAYQDCLVRTPESVLSAWGSPFTPTKSRKSKREDDLEVRPSITFAEKATATNTDCTSKEIADLAAHVQAMPDGPLKQKVLKRMQKLNREALGVKEKEKGLMKHLKTTFLDMKASYKQRRKSRSVDRLEVEEARSLAAASNLSRSLETNLESVTTASTSNSDVRSVQVGSTAYLQDKLAPDMRSQRTTSGTSFDYDLPVQALGLSDLPEATVDLSMLVSASPPKRVLREVQETKRGATMISVPSQKLPAFDEYRAKLSARQSNSDLFDGKRLASVRETFI</sequence>
<keyword evidence="1" id="KW-0343">GTPase activation</keyword>
<reference evidence="5" key="1">
    <citation type="submission" date="2022-11" db="UniProtKB">
        <authorList>
            <consortium name="WormBaseParasite"/>
        </authorList>
    </citation>
    <scope>IDENTIFICATION</scope>
</reference>
<evidence type="ECO:0000259" key="3">
    <source>
        <dbReference type="PROSITE" id="PS50238"/>
    </source>
</evidence>
<feature type="domain" description="Rho-GAP" evidence="3">
    <location>
        <begin position="102"/>
        <end position="298"/>
    </location>
</feature>
<evidence type="ECO:0000256" key="1">
    <source>
        <dbReference type="ARBA" id="ARBA00022468"/>
    </source>
</evidence>
<dbReference type="SUPFAM" id="SSF48350">
    <property type="entry name" value="GTPase activation domain, GAP"/>
    <property type="match status" value="1"/>
</dbReference>
<dbReference type="WBParaSite" id="PSAMB.scaffold880size39534.g9468.t1">
    <property type="protein sequence ID" value="PSAMB.scaffold880size39534.g9468.t1"/>
    <property type="gene ID" value="PSAMB.scaffold880size39534.g9468"/>
</dbReference>
<organism evidence="4 5">
    <name type="scientific">Plectus sambesii</name>
    <dbReference type="NCBI Taxonomy" id="2011161"/>
    <lineage>
        <taxon>Eukaryota</taxon>
        <taxon>Metazoa</taxon>
        <taxon>Ecdysozoa</taxon>
        <taxon>Nematoda</taxon>
        <taxon>Chromadorea</taxon>
        <taxon>Plectida</taxon>
        <taxon>Plectina</taxon>
        <taxon>Plectoidea</taxon>
        <taxon>Plectidae</taxon>
        <taxon>Plectus</taxon>
    </lineage>
</organism>
<dbReference type="Gene3D" id="1.10.555.10">
    <property type="entry name" value="Rho GTPase activation protein"/>
    <property type="match status" value="1"/>
</dbReference>
<dbReference type="PANTHER" id="PTHR14963:SF7">
    <property type="entry name" value="RHO GTPASE-ACTIVATING PROTEIN 19"/>
    <property type="match status" value="1"/>
</dbReference>
<feature type="region of interest" description="Disordered" evidence="2">
    <location>
        <begin position="1"/>
        <end position="20"/>
    </location>
</feature>
<dbReference type="PROSITE" id="PS50238">
    <property type="entry name" value="RHOGAP"/>
    <property type="match status" value="1"/>
</dbReference>
<dbReference type="PANTHER" id="PTHR14963">
    <property type="entry name" value="RHO GTPASE ACTIVATING PROTEIN 18,19-RELATED"/>
    <property type="match status" value="1"/>
</dbReference>
<dbReference type="GO" id="GO:0051056">
    <property type="term" value="P:regulation of small GTPase mediated signal transduction"/>
    <property type="evidence" value="ECO:0007669"/>
    <property type="project" value="TreeGrafter"/>
</dbReference>
<dbReference type="SMART" id="SM00324">
    <property type="entry name" value="RhoGAP"/>
    <property type="match status" value="1"/>
</dbReference>
<evidence type="ECO:0000256" key="2">
    <source>
        <dbReference type="SAM" id="MobiDB-lite"/>
    </source>
</evidence>
<dbReference type="Proteomes" id="UP000887566">
    <property type="component" value="Unplaced"/>
</dbReference>